<dbReference type="PANTHER" id="PTHR11728">
    <property type="entry name" value="GLYCEROL-3-PHOSPHATE DEHYDROGENASE"/>
    <property type="match status" value="1"/>
</dbReference>
<evidence type="ECO:0000256" key="8">
    <source>
        <dbReference type="RuleBase" id="RU000437"/>
    </source>
</evidence>
<accession>A0ABM8YWY3</accession>
<dbReference type="InterPro" id="IPR011128">
    <property type="entry name" value="G3P_DH_NAD-dep_N"/>
</dbReference>
<comment type="similarity">
    <text evidence="1 7 8">Belongs to the NAD-dependent glycerol-3-phosphate dehydrogenase family.</text>
</comment>
<dbReference type="SUPFAM" id="SSF51735">
    <property type="entry name" value="NAD(P)-binding Rossmann-fold domains"/>
    <property type="match status" value="1"/>
</dbReference>
<dbReference type="InterPro" id="IPR013328">
    <property type="entry name" value="6PGD_dom2"/>
</dbReference>
<reference evidence="12 13" key="1">
    <citation type="submission" date="2021-10" db="EMBL/GenBank/DDBJ databases">
        <authorList>
            <person name="Koch H."/>
        </authorList>
    </citation>
    <scope>NUCLEOTIDE SEQUENCE [LARGE SCALE GENOMIC DNA]</scope>
    <source>
        <strain evidence="12">6680</strain>
    </source>
</reference>
<dbReference type="PRINTS" id="PR00077">
    <property type="entry name" value="GPDHDRGNASE"/>
</dbReference>
<feature type="binding site" evidence="7">
    <location>
        <position position="103"/>
    </location>
    <ligand>
        <name>sn-glycerol 3-phosphate</name>
        <dbReference type="ChEBI" id="CHEBI:57597"/>
    </ligand>
</feature>
<comment type="pathway">
    <text evidence="7">Membrane lipid metabolism; glycerophospholipid metabolism.</text>
</comment>
<feature type="domain" description="Glycerol-3-phosphate dehydrogenase NAD-dependent N-terminal" evidence="10">
    <location>
        <begin position="2"/>
        <end position="156"/>
    </location>
</feature>
<dbReference type="Gene3D" id="1.10.1040.10">
    <property type="entry name" value="N-(1-d-carboxylethyl)-l-norvaline Dehydrogenase, domain 2"/>
    <property type="match status" value="1"/>
</dbReference>
<feature type="binding site" evidence="7">
    <location>
        <position position="103"/>
    </location>
    <ligand>
        <name>NADPH</name>
        <dbReference type="ChEBI" id="CHEBI:57783"/>
    </ligand>
</feature>
<comment type="subcellular location">
    <subcellularLocation>
        <location evidence="7">Cytoplasm</location>
    </subcellularLocation>
</comment>
<sequence length="334" mass="35247">MNITILGAGAWGSALAINLSARHCVTLWACDAAQIEAMRATGYNQRYLPEISLPQELNLTADLHAAFTSAELILVAVPIAALRATLQQIATISLPIPVIWACKGFEAGTTQLPHQVAAEILPQNFPRGVLSGPSFALEVARRLPTAMILASMDGKFAKQVAQSLHHSSLRIYSSTDVMGVEVGGAVKNVLAIAAGIAEGMGYGQNARAGLITRGLAEMTRLGLKMGVRAETLSGLSGAGDLILTCTGHLSRNRQVGILLAQQQALPDILSQLGHVAEGVYTVREVHHLAQRLGVYMPICAAVYSVLYEQVPAASAVEALLNRAPNSEFNSLLSG</sequence>
<feature type="domain" description="Glycerol-3-phosphate dehydrogenase NAD-dependent C-terminal" evidence="11">
    <location>
        <begin position="176"/>
        <end position="316"/>
    </location>
</feature>
<keyword evidence="3 7" id="KW-0560">Oxidoreductase</keyword>
<dbReference type="Gene3D" id="3.40.50.720">
    <property type="entry name" value="NAD(P)-binding Rossmann-like Domain"/>
    <property type="match status" value="1"/>
</dbReference>
<feature type="binding site" evidence="7">
    <location>
        <position position="240"/>
    </location>
    <ligand>
        <name>sn-glycerol 3-phosphate</name>
        <dbReference type="ChEBI" id="CHEBI:57597"/>
    </ligand>
</feature>
<name>A0ABM8YWY3_9PROT</name>
<keyword evidence="7" id="KW-0547">Nucleotide-binding</keyword>
<gene>
    <name evidence="7 12" type="primary">gpsA</name>
    <name evidence="12" type="ORF">NTG6680_0731</name>
</gene>
<feature type="binding site" evidence="7">
    <location>
        <position position="252"/>
    </location>
    <ligand>
        <name>sn-glycerol 3-phosphate</name>
        <dbReference type="ChEBI" id="CHEBI:57597"/>
    </ligand>
</feature>
<dbReference type="NCBIfam" id="NF000942">
    <property type="entry name" value="PRK00094.1-4"/>
    <property type="match status" value="1"/>
</dbReference>
<evidence type="ECO:0000256" key="4">
    <source>
        <dbReference type="ARBA" id="ARBA00023098"/>
    </source>
</evidence>
<feature type="binding site" evidence="7">
    <location>
        <position position="47"/>
    </location>
    <ligand>
        <name>NADPH</name>
        <dbReference type="ChEBI" id="CHEBI:57783"/>
    </ligand>
</feature>
<protein>
    <recommendedName>
        <fullName evidence="7">Glycerol-3-phosphate dehydrogenase [NAD(P)+]</fullName>
        <ecNumber evidence="7">1.1.1.94</ecNumber>
    </recommendedName>
    <alternativeName>
        <fullName evidence="7">NAD(P)(+)-dependent glycerol-3-phosphate dehydrogenase</fullName>
    </alternativeName>
    <alternativeName>
        <fullName evidence="7">NAD(P)H-dependent dihydroxyacetone-phosphate reductase</fullName>
    </alternativeName>
</protein>
<feature type="binding site" evidence="7">
    <location>
        <position position="134"/>
    </location>
    <ligand>
        <name>sn-glycerol 3-phosphate</name>
        <dbReference type="ChEBI" id="CHEBI:57597"/>
    </ligand>
</feature>
<dbReference type="EC" id="1.1.1.94" evidence="7"/>
<keyword evidence="7" id="KW-0963">Cytoplasm</keyword>
<dbReference type="PROSITE" id="PS00957">
    <property type="entry name" value="NAD_G3PDH"/>
    <property type="match status" value="1"/>
</dbReference>
<comment type="catalytic activity">
    <reaction evidence="7">
        <text>sn-glycerol 3-phosphate + NAD(+) = dihydroxyacetone phosphate + NADH + H(+)</text>
        <dbReference type="Rhea" id="RHEA:11092"/>
        <dbReference type="ChEBI" id="CHEBI:15378"/>
        <dbReference type="ChEBI" id="CHEBI:57540"/>
        <dbReference type="ChEBI" id="CHEBI:57597"/>
        <dbReference type="ChEBI" id="CHEBI:57642"/>
        <dbReference type="ChEBI" id="CHEBI:57945"/>
        <dbReference type="EC" id="1.1.1.94"/>
    </reaction>
</comment>
<keyword evidence="6 7" id="KW-1208">Phospholipid metabolism</keyword>
<keyword evidence="5 7" id="KW-0594">Phospholipid biosynthesis</keyword>
<dbReference type="Proteomes" id="UP000839052">
    <property type="component" value="Chromosome"/>
</dbReference>
<dbReference type="SUPFAM" id="SSF48179">
    <property type="entry name" value="6-phosphogluconate dehydrogenase C-terminal domain-like"/>
    <property type="match status" value="1"/>
</dbReference>
<comment type="caution">
    <text evidence="7">Lacks conserved residue(s) required for the propagation of feature annotation.</text>
</comment>
<feature type="active site" description="Proton acceptor" evidence="7">
    <location>
        <position position="187"/>
    </location>
</feature>
<feature type="binding site" evidence="7">
    <location>
        <position position="250"/>
    </location>
    <ligand>
        <name>sn-glycerol 3-phosphate</name>
        <dbReference type="ChEBI" id="CHEBI:57597"/>
    </ligand>
</feature>
<dbReference type="Pfam" id="PF07479">
    <property type="entry name" value="NAD_Gly3P_dh_C"/>
    <property type="match status" value="1"/>
</dbReference>
<evidence type="ECO:0000259" key="10">
    <source>
        <dbReference type="Pfam" id="PF01210"/>
    </source>
</evidence>
<dbReference type="RefSeq" id="WP_239795999.1">
    <property type="nucleotide sequence ID" value="NZ_OU912926.1"/>
</dbReference>
<evidence type="ECO:0000313" key="12">
    <source>
        <dbReference type="EMBL" id="CAG9931984.1"/>
    </source>
</evidence>
<proteinExistence type="inferred from homology"/>
<keyword evidence="4 7" id="KW-0443">Lipid metabolism</keyword>
<dbReference type="Pfam" id="PF01210">
    <property type="entry name" value="NAD_Gly3P_dh_N"/>
    <property type="match status" value="1"/>
</dbReference>
<feature type="binding site" evidence="7">
    <location>
        <position position="11"/>
    </location>
    <ligand>
        <name>NADPH</name>
        <dbReference type="ChEBI" id="CHEBI:57783"/>
    </ligand>
</feature>
<evidence type="ECO:0000256" key="2">
    <source>
        <dbReference type="ARBA" id="ARBA00022516"/>
    </source>
</evidence>
<evidence type="ECO:0000256" key="6">
    <source>
        <dbReference type="ARBA" id="ARBA00023264"/>
    </source>
</evidence>
<dbReference type="InterPro" id="IPR008927">
    <property type="entry name" value="6-PGluconate_DH-like_C_sf"/>
</dbReference>
<dbReference type="InterPro" id="IPR006168">
    <property type="entry name" value="G3P_DH_NAD-dep"/>
</dbReference>
<comment type="catalytic activity">
    <reaction evidence="7 9">
        <text>sn-glycerol 3-phosphate + NADP(+) = dihydroxyacetone phosphate + NADPH + H(+)</text>
        <dbReference type="Rhea" id="RHEA:11096"/>
        <dbReference type="ChEBI" id="CHEBI:15378"/>
        <dbReference type="ChEBI" id="CHEBI:57597"/>
        <dbReference type="ChEBI" id="CHEBI:57642"/>
        <dbReference type="ChEBI" id="CHEBI:57783"/>
        <dbReference type="ChEBI" id="CHEBI:58349"/>
        <dbReference type="EC" id="1.1.1.94"/>
    </reaction>
</comment>
<evidence type="ECO:0000259" key="11">
    <source>
        <dbReference type="Pfam" id="PF07479"/>
    </source>
</evidence>
<feature type="binding site" evidence="7">
    <location>
        <position position="277"/>
    </location>
    <ligand>
        <name>NADPH</name>
        <dbReference type="ChEBI" id="CHEBI:57783"/>
    </ligand>
</feature>
<dbReference type="NCBIfam" id="NF000940">
    <property type="entry name" value="PRK00094.1-2"/>
    <property type="match status" value="1"/>
</dbReference>
<dbReference type="InterPro" id="IPR036291">
    <property type="entry name" value="NAD(P)-bd_dom_sf"/>
</dbReference>
<feature type="binding site" evidence="7">
    <location>
        <position position="251"/>
    </location>
    <ligand>
        <name>sn-glycerol 3-phosphate</name>
        <dbReference type="ChEBI" id="CHEBI:57597"/>
    </ligand>
</feature>
<keyword evidence="7 8" id="KW-0520">NAD</keyword>
<dbReference type="PANTHER" id="PTHR11728:SF1">
    <property type="entry name" value="GLYCEROL-3-PHOSPHATE DEHYDROGENASE [NAD(+)] 2, CHLOROPLASTIC"/>
    <property type="match status" value="1"/>
</dbReference>
<feature type="binding site" evidence="7">
    <location>
        <position position="275"/>
    </location>
    <ligand>
        <name>NADPH</name>
        <dbReference type="ChEBI" id="CHEBI:57783"/>
    </ligand>
</feature>
<organism evidence="12 13">
    <name type="scientific">Candidatus Nitrotoga arctica</name>
    <dbReference type="NCBI Taxonomy" id="453162"/>
    <lineage>
        <taxon>Bacteria</taxon>
        <taxon>Pseudomonadati</taxon>
        <taxon>Pseudomonadota</taxon>
        <taxon>Betaproteobacteria</taxon>
        <taxon>Nitrosomonadales</taxon>
        <taxon>Gallionellaceae</taxon>
        <taxon>Candidatus Nitrotoga</taxon>
    </lineage>
</organism>
<feature type="binding site" evidence="7">
    <location>
        <position position="251"/>
    </location>
    <ligand>
        <name>NADPH</name>
        <dbReference type="ChEBI" id="CHEBI:57783"/>
    </ligand>
</feature>
<evidence type="ECO:0000313" key="13">
    <source>
        <dbReference type="Proteomes" id="UP000839052"/>
    </source>
</evidence>
<feature type="binding site" evidence="7">
    <location>
        <position position="136"/>
    </location>
    <ligand>
        <name>NADPH</name>
        <dbReference type="ChEBI" id="CHEBI:57783"/>
    </ligand>
</feature>
<evidence type="ECO:0000256" key="5">
    <source>
        <dbReference type="ARBA" id="ARBA00023209"/>
    </source>
</evidence>
<feature type="binding site" evidence="7">
    <location>
        <position position="187"/>
    </location>
    <ligand>
        <name>sn-glycerol 3-phosphate</name>
        <dbReference type="ChEBI" id="CHEBI:57597"/>
    </ligand>
</feature>
<evidence type="ECO:0000256" key="7">
    <source>
        <dbReference type="HAMAP-Rule" id="MF_00394"/>
    </source>
</evidence>
<dbReference type="HAMAP" id="MF_00394">
    <property type="entry name" value="NAD_Glyc3P_dehydrog"/>
    <property type="match status" value="1"/>
</dbReference>
<dbReference type="EMBL" id="OU912926">
    <property type="protein sequence ID" value="CAG9931984.1"/>
    <property type="molecule type" value="Genomic_DNA"/>
</dbReference>
<evidence type="ECO:0000256" key="3">
    <source>
        <dbReference type="ARBA" id="ARBA00023002"/>
    </source>
</evidence>
<dbReference type="PIRSF" id="PIRSF000114">
    <property type="entry name" value="Glycerol-3-P_dh"/>
    <property type="match status" value="1"/>
</dbReference>
<dbReference type="InterPro" id="IPR006109">
    <property type="entry name" value="G3P_DH_NAD-dep_C"/>
</dbReference>
<evidence type="ECO:0000256" key="1">
    <source>
        <dbReference type="ARBA" id="ARBA00011009"/>
    </source>
</evidence>
<dbReference type="GO" id="GO:0047952">
    <property type="term" value="F:glycerol-3-phosphate dehydrogenase [NAD(P)+] activity"/>
    <property type="evidence" value="ECO:0007669"/>
    <property type="project" value="UniProtKB-EC"/>
</dbReference>
<comment type="function">
    <text evidence="7">Catalyzes the reduction of the glycolytic intermediate dihydroxyacetone phosphate (DHAP) to sn-glycerol 3-phosphate (G3P), the key precursor for phospholipid synthesis.</text>
</comment>
<keyword evidence="2 7" id="KW-0444">Lipid biosynthesis</keyword>
<evidence type="ECO:0000256" key="9">
    <source>
        <dbReference type="RuleBase" id="RU000439"/>
    </source>
</evidence>
<feature type="binding site" evidence="7">
    <location>
        <position position="132"/>
    </location>
    <ligand>
        <name>sn-glycerol 3-phosphate</name>
        <dbReference type="ChEBI" id="CHEBI:57597"/>
    </ligand>
</feature>
<keyword evidence="7" id="KW-0521">NADP</keyword>
<keyword evidence="13" id="KW-1185">Reference proteome</keyword>